<evidence type="ECO:0000313" key="3">
    <source>
        <dbReference type="Proteomes" id="UP000182347"/>
    </source>
</evidence>
<keyword evidence="1" id="KW-0472">Membrane</keyword>
<evidence type="ECO:0008006" key="4">
    <source>
        <dbReference type="Google" id="ProtNLM"/>
    </source>
</evidence>
<evidence type="ECO:0000313" key="2">
    <source>
        <dbReference type="EMBL" id="SDM57127.1"/>
    </source>
</evidence>
<feature type="transmembrane region" description="Helical" evidence="1">
    <location>
        <begin position="138"/>
        <end position="158"/>
    </location>
</feature>
<dbReference type="EMBL" id="FNHF01000003">
    <property type="protein sequence ID" value="SDM57127.1"/>
    <property type="molecule type" value="Genomic_DNA"/>
</dbReference>
<accession>A0A1G9UAZ4</accession>
<name>A0A1G9UAZ4_9BACI</name>
<organism evidence="2 3">
    <name type="scientific">Sediminibacillus halophilus</name>
    <dbReference type="NCBI Taxonomy" id="482461"/>
    <lineage>
        <taxon>Bacteria</taxon>
        <taxon>Bacillati</taxon>
        <taxon>Bacillota</taxon>
        <taxon>Bacilli</taxon>
        <taxon>Bacillales</taxon>
        <taxon>Bacillaceae</taxon>
        <taxon>Sediminibacillus</taxon>
    </lineage>
</organism>
<dbReference type="OrthoDB" id="306887at2"/>
<dbReference type="AlphaFoldDB" id="A0A1G9UAZ4"/>
<gene>
    <name evidence="2" type="ORF">SAMN05216244_2946</name>
</gene>
<sequence length="279" mass="31036">MTDKTKNYSIEKIVDQVIKIPGVKVNREDFLKSKFEKLVTEKQMKEIIEVGPYLSGIKSSKLENIAKSVIHMRTIKSSSVSFAAGVPGGLAMIGTVPADITQFFGHSLILAQELAYLYGHEDLWLEEHMDTEKARNELLIYLGVMFGVAGSASVIKFVSSGLSQQVLKKIPQKAMMKTFYYPIIKKIAGYIGIKVNKDIFAKSISKSIPILGGMVSGSITYASMKPMGRRLAKVLSDTLTLSKEDLFEEYKDLKENFPEIIDIDVEDISENEDDSDSFA</sequence>
<reference evidence="3" key="1">
    <citation type="submission" date="2016-10" db="EMBL/GenBank/DDBJ databases">
        <authorList>
            <person name="Varghese N."/>
            <person name="Submissions S."/>
        </authorList>
    </citation>
    <scope>NUCLEOTIDE SEQUENCE [LARGE SCALE GENOMIC DNA]</scope>
    <source>
        <strain evidence="3">CGMCC 1.6199</strain>
    </source>
</reference>
<keyword evidence="1" id="KW-1133">Transmembrane helix</keyword>
<dbReference type="RefSeq" id="WP_074600009.1">
    <property type="nucleotide sequence ID" value="NZ_FNHF01000003.1"/>
</dbReference>
<dbReference type="Proteomes" id="UP000182347">
    <property type="component" value="Unassembled WGS sequence"/>
</dbReference>
<keyword evidence="1" id="KW-0812">Transmembrane</keyword>
<protein>
    <recommendedName>
        <fullName evidence="4">EcsC protein family protein</fullName>
    </recommendedName>
</protein>
<proteinExistence type="predicted"/>
<keyword evidence="3" id="KW-1185">Reference proteome</keyword>
<dbReference type="STRING" id="482461.SAMN05216244_2946"/>
<evidence type="ECO:0000256" key="1">
    <source>
        <dbReference type="SAM" id="Phobius"/>
    </source>
</evidence>